<dbReference type="KEGG" id="acob:P0Y56_10325"/>
<accession>A0AAJ6BLJ6</accession>
<evidence type="ECO:0000313" key="1">
    <source>
        <dbReference type="EMBL" id="WEK45429.1"/>
    </source>
</evidence>
<organism evidence="1 2">
    <name type="scientific">Candidatus Andeanibacterium colombiense</name>
    <dbReference type="NCBI Taxonomy" id="3121345"/>
    <lineage>
        <taxon>Bacteria</taxon>
        <taxon>Pseudomonadati</taxon>
        <taxon>Pseudomonadota</taxon>
        <taxon>Alphaproteobacteria</taxon>
        <taxon>Sphingomonadales</taxon>
        <taxon>Sphingomonadaceae</taxon>
        <taxon>Candidatus Andeanibacterium</taxon>
    </lineage>
</organism>
<sequence length="151" mass="15783">MRHRSRPLAALSLAAAALGVLLGATGGGTSVSVTVTNLRNSNGVVRACLTGNAKDWPDCKIAGTSQKIVVKAATSVTFTFENVAPGSYGIAIAHDENDNGKLDRALLLMPKEGYGFSRDAPVVMGPPSFKAAAFQVAGQPVSQTIKMRYMF</sequence>
<name>A0AAJ6BLJ6_9SPHN</name>
<reference evidence="1" key="1">
    <citation type="submission" date="2023-03" db="EMBL/GenBank/DDBJ databases">
        <title>Andean soil-derived lignocellulolytic bacterial consortium as a source of novel taxa and putative plastic-active enzymes.</title>
        <authorList>
            <person name="Diaz-Garcia L."/>
            <person name="Chuvochina M."/>
            <person name="Feuerriegel G."/>
            <person name="Bunk B."/>
            <person name="Sproer C."/>
            <person name="Streit W.R."/>
            <person name="Rodriguez L.M."/>
            <person name="Overmann J."/>
            <person name="Jimenez D.J."/>
        </authorList>
    </citation>
    <scope>NUCLEOTIDE SEQUENCE</scope>
    <source>
        <strain evidence="1">MAG 26</strain>
    </source>
</reference>
<gene>
    <name evidence="1" type="ORF">P0Y56_10325</name>
</gene>
<dbReference type="EMBL" id="CP119316">
    <property type="protein sequence ID" value="WEK45429.1"/>
    <property type="molecule type" value="Genomic_DNA"/>
</dbReference>
<dbReference type="Proteomes" id="UP001218362">
    <property type="component" value="Chromosome"/>
</dbReference>
<dbReference type="InterPro" id="IPR018673">
    <property type="entry name" value="DUF2141"/>
</dbReference>
<dbReference type="AlphaFoldDB" id="A0AAJ6BLJ6"/>
<protein>
    <submittedName>
        <fullName evidence="1">DUF2141 domain-containing protein</fullName>
    </submittedName>
</protein>
<proteinExistence type="predicted"/>
<evidence type="ECO:0000313" key="2">
    <source>
        <dbReference type="Proteomes" id="UP001218362"/>
    </source>
</evidence>
<dbReference type="Pfam" id="PF09912">
    <property type="entry name" value="DUF2141"/>
    <property type="match status" value="1"/>
</dbReference>